<dbReference type="InterPro" id="IPR036390">
    <property type="entry name" value="WH_DNA-bd_sf"/>
</dbReference>
<dbReference type="PROSITE" id="PS50931">
    <property type="entry name" value="HTH_LYSR"/>
    <property type="match status" value="1"/>
</dbReference>
<keyword evidence="4" id="KW-0804">Transcription</keyword>
<reference evidence="6 7" key="1">
    <citation type="submission" date="2016-10" db="EMBL/GenBank/DDBJ databases">
        <authorList>
            <person name="de Groot N.N."/>
        </authorList>
    </citation>
    <scope>NUCLEOTIDE SEQUENCE [LARGE SCALE GENOMIC DNA]</scope>
    <source>
        <strain evidence="6 7">DSM 43357</strain>
    </source>
</reference>
<keyword evidence="3 6" id="KW-0238">DNA-binding</keyword>
<dbReference type="PANTHER" id="PTHR30346">
    <property type="entry name" value="TRANSCRIPTIONAL DUAL REGULATOR HCAR-RELATED"/>
    <property type="match status" value="1"/>
</dbReference>
<dbReference type="Pfam" id="PF00126">
    <property type="entry name" value="HTH_1"/>
    <property type="match status" value="1"/>
</dbReference>
<accession>A0A1H8FV02</accession>
<dbReference type="InterPro" id="IPR005119">
    <property type="entry name" value="LysR_subst-bd"/>
</dbReference>
<dbReference type="GO" id="GO:0003700">
    <property type="term" value="F:DNA-binding transcription factor activity"/>
    <property type="evidence" value="ECO:0007669"/>
    <property type="project" value="InterPro"/>
</dbReference>
<evidence type="ECO:0000256" key="1">
    <source>
        <dbReference type="ARBA" id="ARBA00009437"/>
    </source>
</evidence>
<dbReference type="Gene3D" id="1.10.10.10">
    <property type="entry name" value="Winged helix-like DNA-binding domain superfamily/Winged helix DNA-binding domain"/>
    <property type="match status" value="1"/>
</dbReference>
<evidence type="ECO:0000256" key="4">
    <source>
        <dbReference type="ARBA" id="ARBA00023163"/>
    </source>
</evidence>
<dbReference type="SUPFAM" id="SSF46785">
    <property type="entry name" value="Winged helix' DNA-binding domain"/>
    <property type="match status" value="1"/>
</dbReference>
<dbReference type="GO" id="GO:0003677">
    <property type="term" value="F:DNA binding"/>
    <property type="evidence" value="ECO:0007669"/>
    <property type="project" value="UniProtKB-KW"/>
</dbReference>
<dbReference type="STRING" id="46177.SAMN05660976_07365"/>
<evidence type="ECO:0000256" key="3">
    <source>
        <dbReference type="ARBA" id="ARBA00023125"/>
    </source>
</evidence>
<sequence>MREMLLLTKLMPIAHHPRVDEQTLRWFLSLCDTENMRDTAAVERVNQSTLSRALARLEAELGVELFHRHGRRLAVNRFGELLRGHAERALAELEAGRRRIDALASPDTGLIRLGFLHSVGRWLVPEVLRDHRAVTPGIRFALRQGFARELYAWLHAGDIDAALVTPPPPGSAAGWHPLREQQLCMALPADHPLAEAPALVLGDLRDEPFIAFAATTDLRRAVDRLCEEAGFAPSIAFESEEIATVRGLIGAGLGVGVLPRPLTPEHDDPAYRPLSPARHRPIGLAWNAAPRPTPATAGFVAYLTREAQTL</sequence>
<protein>
    <submittedName>
        <fullName evidence="6">DNA-binding transcriptional regulator, LysR family</fullName>
    </submittedName>
</protein>
<keyword evidence="7" id="KW-1185">Reference proteome</keyword>
<keyword evidence="2" id="KW-0805">Transcription regulation</keyword>
<dbReference type="EMBL" id="FOBF01000025">
    <property type="protein sequence ID" value="SEN35502.1"/>
    <property type="molecule type" value="Genomic_DNA"/>
</dbReference>
<evidence type="ECO:0000313" key="7">
    <source>
        <dbReference type="Proteomes" id="UP000198953"/>
    </source>
</evidence>
<dbReference type="GO" id="GO:0032993">
    <property type="term" value="C:protein-DNA complex"/>
    <property type="evidence" value="ECO:0007669"/>
    <property type="project" value="TreeGrafter"/>
</dbReference>
<organism evidence="6 7">
    <name type="scientific">Nonomuraea pusilla</name>
    <dbReference type="NCBI Taxonomy" id="46177"/>
    <lineage>
        <taxon>Bacteria</taxon>
        <taxon>Bacillati</taxon>
        <taxon>Actinomycetota</taxon>
        <taxon>Actinomycetes</taxon>
        <taxon>Streptosporangiales</taxon>
        <taxon>Streptosporangiaceae</taxon>
        <taxon>Nonomuraea</taxon>
    </lineage>
</organism>
<gene>
    <name evidence="6" type="ORF">SAMN05660976_07365</name>
</gene>
<evidence type="ECO:0000313" key="6">
    <source>
        <dbReference type="EMBL" id="SEN35502.1"/>
    </source>
</evidence>
<dbReference type="Pfam" id="PF03466">
    <property type="entry name" value="LysR_substrate"/>
    <property type="match status" value="1"/>
</dbReference>
<dbReference type="SUPFAM" id="SSF53850">
    <property type="entry name" value="Periplasmic binding protein-like II"/>
    <property type="match status" value="1"/>
</dbReference>
<dbReference type="PANTHER" id="PTHR30346:SF28">
    <property type="entry name" value="HTH-TYPE TRANSCRIPTIONAL REGULATOR CYNR"/>
    <property type="match status" value="1"/>
</dbReference>
<dbReference type="InterPro" id="IPR000847">
    <property type="entry name" value="LysR_HTH_N"/>
</dbReference>
<comment type="similarity">
    <text evidence="1">Belongs to the LysR transcriptional regulatory family.</text>
</comment>
<feature type="domain" description="HTH lysR-type" evidence="5">
    <location>
        <begin position="19"/>
        <end position="76"/>
    </location>
</feature>
<dbReference type="Proteomes" id="UP000198953">
    <property type="component" value="Unassembled WGS sequence"/>
</dbReference>
<dbReference type="AlphaFoldDB" id="A0A1H8FV02"/>
<dbReference type="Gene3D" id="3.40.190.290">
    <property type="match status" value="1"/>
</dbReference>
<dbReference type="InterPro" id="IPR036388">
    <property type="entry name" value="WH-like_DNA-bd_sf"/>
</dbReference>
<evidence type="ECO:0000256" key="2">
    <source>
        <dbReference type="ARBA" id="ARBA00023015"/>
    </source>
</evidence>
<evidence type="ECO:0000259" key="5">
    <source>
        <dbReference type="PROSITE" id="PS50931"/>
    </source>
</evidence>
<proteinExistence type="inferred from homology"/>
<name>A0A1H8FV02_9ACTN</name>